<dbReference type="EMBL" id="CP003096">
    <property type="protein sequence ID" value="AER66935.1"/>
    <property type="molecule type" value="Genomic_DNA"/>
</dbReference>
<dbReference type="HOGENOM" id="CLU_2103359_0_0_0"/>
<sequence length="112" mass="12577">MWSNVFTGFGYWDVYSWIIFFFIASGLVLWIRSMGRSDYKKGTEQDEIFYGSNAVPEDGSEIQVPASSAYWGFVEALKGYYELLTGMHSGLTNDYVGYMVVVAAVLAVLVLL</sequence>
<keyword evidence="3" id="KW-1185">Reference proteome</keyword>
<dbReference type="Proteomes" id="UP000005868">
    <property type="component" value="Chromosome"/>
</dbReference>
<dbReference type="OrthoDB" id="5072at2"/>
<dbReference type="KEGG" id="tli:Tlie_1204"/>
<reference evidence="2 3" key="2">
    <citation type="journal article" date="2012" name="Stand. Genomic Sci.">
        <title>Genome sequence of the moderately thermophilic, amino-acid-degrading and sulfur-reducing bacterium Thermovirga lienii type strain (Cas60314(T)).</title>
        <authorList>
            <person name="Goker M."/>
            <person name="Saunders E."/>
            <person name="Lapidus A."/>
            <person name="Nolan M."/>
            <person name="Lucas S."/>
            <person name="Hammon N."/>
            <person name="Deshpande S."/>
            <person name="Cheng J.F."/>
            <person name="Han C."/>
            <person name="Tapia R."/>
            <person name="Goodwin L.A."/>
            <person name="Pitluck S."/>
            <person name="Liolios K."/>
            <person name="Mavromatis K."/>
            <person name="Pagani I."/>
            <person name="Ivanova N."/>
            <person name="Mikhailova N."/>
            <person name="Pati A."/>
            <person name="Chen A."/>
            <person name="Palaniappan K."/>
            <person name="Land M."/>
            <person name="Chang Y.J."/>
            <person name="Jeffries C.D."/>
            <person name="Brambilla E.M."/>
            <person name="Rohde M."/>
            <person name="Spring S."/>
            <person name="Detter J.C."/>
            <person name="Woyke T."/>
            <person name="Bristow J."/>
            <person name="Eisen J.A."/>
            <person name="Markowitz V."/>
            <person name="Hugenholtz P."/>
            <person name="Kyrpides N.C."/>
            <person name="Klenk H.P."/>
        </authorList>
    </citation>
    <scope>NUCLEOTIDE SEQUENCE [LARGE SCALE GENOMIC DNA]</scope>
    <source>
        <strain evidence="3">ATCC BAA-1197 / DSM 17291 / Cas60314</strain>
    </source>
</reference>
<evidence type="ECO:0000313" key="3">
    <source>
        <dbReference type="Proteomes" id="UP000005868"/>
    </source>
</evidence>
<name>G7V5M5_THELD</name>
<dbReference type="AlphaFoldDB" id="G7V5M5"/>
<proteinExistence type="predicted"/>
<keyword evidence="1" id="KW-0812">Transmembrane</keyword>
<dbReference type="STRING" id="580340.Tlie_1204"/>
<evidence type="ECO:0000256" key="1">
    <source>
        <dbReference type="SAM" id="Phobius"/>
    </source>
</evidence>
<feature type="transmembrane region" description="Helical" evidence="1">
    <location>
        <begin position="95"/>
        <end position="111"/>
    </location>
</feature>
<reference evidence="3" key="1">
    <citation type="submission" date="2011-10" db="EMBL/GenBank/DDBJ databases">
        <title>The complete genome of chromosome of Thermovirga lienii DSM 17291.</title>
        <authorList>
            <consortium name="US DOE Joint Genome Institute (JGI-PGF)"/>
            <person name="Lucas S."/>
            <person name="Copeland A."/>
            <person name="Lapidus A."/>
            <person name="Glavina del Rio T."/>
            <person name="Dalin E."/>
            <person name="Tice H."/>
            <person name="Bruce D."/>
            <person name="Goodwin L."/>
            <person name="Pitluck S."/>
            <person name="Peters L."/>
            <person name="Mikhailova N."/>
            <person name="Saunders E."/>
            <person name="Kyrpides N."/>
            <person name="Mavromatis K."/>
            <person name="Ivanova N."/>
            <person name="Last F.I."/>
            <person name="Brettin T."/>
            <person name="Detter J.C."/>
            <person name="Han C."/>
            <person name="Larimer F."/>
            <person name="Land M."/>
            <person name="Hauser L."/>
            <person name="Markowitz V."/>
            <person name="Cheng J.-F."/>
            <person name="Hugenholtz P."/>
            <person name="Woyke T."/>
            <person name="Wu D."/>
            <person name="Spring S."/>
            <person name="Schroeder M."/>
            <person name="Brambilla E.-M."/>
            <person name="Klenk H.-P."/>
            <person name="Eisen J.A."/>
        </authorList>
    </citation>
    <scope>NUCLEOTIDE SEQUENCE [LARGE SCALE GENOMIC DNA]</scope>
    <source>
        <strain evidence="3">ATCC BAA-1197 / DSM 17291 / Cas60314</strain>
    </source>
</reference>
<protein>
    <recommendedName>
        <fullName evidence="4">Hydrogenase</fullName>
    </recommendedName>
</protein>
<keyword evidence="1" id="KW-1133">Transmembrane helix</keyword>
<organism evidence="2 3">
    <name type="scientific">Thermovirga lienii (strain ATCC BAA-1197 / DSM 17291 / Cas60314)</name>
    <dbReference type="NCBI Taxonomy" id="580340"/>
    <lineage>
        <taxon>Bacteria</taxon>
        <taxon>Thermotogati</taxon>
        <taxon>Synergistota</taxon>
        <taxon>Synergistia</taxon>
        <taxon>Synergistales</taxon>
        <taxon>Thermovirgaceae</taxon>
        <taxon>Thermovirga</taxon>
    </lineage>
</organism>
<accession>G7V5M5</accession>
<evidence type="ECO:0008006" key="4">
    <source>
        <dbReference type="Google" id="ProtNLM"/>
    </source>
</evidence>
<gene>
    <name evidence="2" type="ordered locus">Tlie_1204</name>
</gene>
<keyword evidence="1" id="KW-0472">Membrane</keyword>
<evidence type="ECO:0000313" key="2">
    <source>
        <dbReference type="EMBL" id="AER66935.1"/>
    </source>
</evidence>
<feature type="transmembrane region" description="Helical" evidence="1">
    <location>
        <begin position="14"/>
        <end position="31"/>
    </location>
</feature>
<dbReference type="eggNOG" id="ENOG5032RYF">
    <property type="taxonomic scope" value="Bacteria"/>
</dbReference>